<feature type="chain" id="PRO_5047217521" description="PE-PPE domain-containing protein" evidence="2">
    <location>
        <begin position="24"/>
        <end position="488"/>
    </location>
</feature>
<gene>
    <name evidence="3" type="ORF">QYF68_13790</name>
</gene>
<keyword evidence="2" id="KW-0732">Signal</keyword>
<protein>
    <recommendedName>
        <fullName evidence="5">PE-PPE domain-containing protein</fullName>
    </recommendedName>
</protein>
<sequence>MPTVARTYVTAGVALVGAGLISAAPITTPHPLQRTASFEVGLVAATQSCLPGDASALCGTPSGVPTATPFTTTADSTNVFNIPANLFIALANTPYNFFTALGTGNVALGSEPDGGPSFQPGYEGVTLTQPDGNVVGLGANLHYGGSWWVYSPTNILGTDAADVTRYQALVNVLVPFPALSVPLGNMLAAVAASQLPMDEGCTGTGSGACENPSGILSKMFDVRHIAALFSPDGYTFPESREGITCSEDGQCYVKDPDGREVPWSGQNVKLDPTSPFASFYDSLTATPDFSSIKPVTLELVLASLGSLAQGLNTAYNPFVLGTQCNICAPFVPNPDNEPIPGPVFEDPDTAETLTTSVVSAQTETADVTETTETPDTAAAPVTPETAAAPVTTETPDAAEAAEALSAPVTAEEVEEVEEAPAGPKHRKPSATSETLKNVRDSINSTFSKLTDGLKKPSSTTDGTKAESTASEADSSNSDSGSDSGGSED</sequence>
<name>A0ABT8HDQ9_MYCAO</name>
<feature type="compositionally biased region" description="Polar residues" evidence="1">
    <location>
        <begin position="429"/>
        <end position="448"/>
    </location>
</feature>
<feature type="region of interest" description="Disordered" evidence="1">
    <location>
        <begin position="360"/>
        <end position="488"/>
    </location>
</feature>
<dbReference type="EMBL" id="JAUHTC010000046">
    <property type="protein sequence ID" value="MDN4518894.1"/>
    <property type="molecule type" value="Genomic_DNA"/>
</dbReference>
<feature type="compositionally biased region" description="Low complexity" evidence="1">
    <location>
        <begin position="362"/>
        <end position="410"/>
    </location>
</feature>
<reference evidence="3" key="1">
    <citation type="submission" date="2023-07" db="EMBL/GenBank/DDBJ databases">
        <title>Degradation of tert-butanol by M. austroafricanum TBA100.</title>
        <authorList>
            <person name="Helbich S."/>
            <person name="Vainshtein Y."/>
        </authorList>
    </citation>
    <scope>NUCLEOTIDE SEQUENCE</scope>
    <source>
        <strain evidence="3">TBA100</strain>
    </source>
</reference>
<feature type="signal peptide" evidence="2">
    <location>
        <begin position="1"/>
        <end position="23"/>
    </location>
</feature>
<evidence type="ECO:0000256" key="2">
    <source>
        <dbReference type="SAM" id="SignalP"/>
    </source>
</evidence>
<feature type="compositionally biased region" description="Low complexity" evidence="1">
    <location>
        <begin position="465"/>
        <end position="481"/>
    </location>
</feature>
<organism evidence="3 4">
    <name type="scientific">Mycolicibacterium austroafricanum</name>
    <name type="common">Mycobacterium austroafricanum</name>
    <dbReference type="NCBI Taxonomy" id="39687"/>
    <lineage>
        <taxon>Bacteria</taxon>
        <taxon>Bacillati</taxon>
        <taxon>Actinomycetota</taxon>
        <taxon>Actinomycetes</taxon>
        <taxon>Mycobacteriales</taxon>
        <taxon>Mycobacteriaceae</taxon>
        <taxon>Mycolicibacterium</taxon>
    </lineage>
</organism>
<evidence type="ECO:0000256" key="1">
    <source>
        <dbReference type="SAM" id="MobiDB-lite"/>
    </source>
</evidence>
<keyword evidence="4" id="KW-1185">Reference proteome</keyword>
<evidence type="ECO:0000313" key="3">
    <source>
        <dbReference type="EMBL" id="MDN4518894.1"/>
    </source>
</evidence>
<evidence type="ECO:0000313" key="4">
    <source>
        <dbReference type="Proteomes" id="UP001172687"/>
    </source>
</evidence>
<accession>A0ABT8HDQ9</accession>
<evidence type="ECO:0008006" key="5">
    <source>
        <dbReference type="Google" id="ProtNLM"/>
    </source>
</evidence>
<dbReference type="Proteomes" id="UP001172687">
    <property type="component" value="Unassembled WGS sequence"/>
</dbReference>
<comment type="caution">
    <text evidence="3">The sequence shown here is derived from an EMBL/GenBank/DDBJ whole genome shotgun (WGS) entry which is preliminary data.</text>
</comment>
<proteinExistence type="predicted"/>
<dbReference type="RefSeq" id="WP_036372894.1">
    <property type="nucleotide sequence ID" value="NZ_CP070380.1"/>
</dbReference>